<protein>
    <submittedName>
        <fullName evidence="2">Uncharacterized protein</fullName>
    </submittedName>
</protein>
<sequence>MVRAATNGIPTSPVRIGRDEQLLPAISKLCWQAKFQFRWTFSDNSPPRHNRDENDNGSDENFQAPTGNI</sequence>
<feature type="compositionally biased region" description="Polar residues" evidence="1">
    <location>
        <begin position="59"/>
        <end position="69"/>
    </location>
</feature>
<proteinExistence type="predicted"/>
<dbReference type="AlphaFoldDB" id="A0A2H9TLQ6"/>
<keyword evidence="3" id="KW-1185">Reference proteome</keyword>
<evidence type="ECO:0000256" key="1">
    <source>
        <dbReference type="SAM" id="MobiDB-lite"/>
    </source>
</evidence>
<reference evidence="2 3" key="1">
    <citation type="submission" date="2016-10" db="EMBL/GenBank/DDBJ databases">
        <title>The genome of Paramicrosporidium saccamoebae is the missing link in understanding Cryptomycota and Microsporidia evolution.</title>
        <authorList>
            <person name="Quandt C.A."/>
            <person name="Beaudet D."/>
            <person name="Corsaro D."/>
            <person name="Michel R."/>
            <person name="Corradi N."/>
            <person name="James T."/>
        </authorList>
    </citation>
    <scope>NUCLEOTIDE SEQUENCE [LARGE SCALE GENOMIC DNA]</scope>
    <source>
        <strain evidence="2 3">KSL3</strain>
    </source>
</reference>
<dbReference type="EMBL" id="MTSL01000107">
    <property type="protein sequence ID" value="PJF18698.1"/>
    <property type="molecule type" value="Genomic_DNA"/>
</dbReference>
<feature type="region of interest" description="Disordered" evidence="1">
    <location>
        <begin position="41"/>
        <end position="69"/>
    </location>
</feature>
<evidence type="ECO:0000313" key="2">
    <source>
        <dbReference type="EMBL" id="PJF18698.1"/>
    </source>
</evidence>
<dbReference type="Proteomes" id="UP000240830">
    <property type="component" value="Unassembled WGS sequence"/>
</dbReference>
<evidence type="ECO:0000313" key="3">
    <source>
        <dbReference type="Proteomes" id="UP000240830"/>
    </source>
</evidence>
<comment type="caution">
    <text evidence="2">The sequence shown here is derived from an EMBL/GenBank/DDBJ whole genome shotgun (WGS) entry which is preliminary data.</text>
</comment>
<gene>
    <name evidence="2" type="ORF">PSACC_01498</name>
</gene>
<accession>A0A2H9TLQ6</accession>
<name>A0A2H9TLQ6_9FUNG</name>
<organism evidence="2 3">
    <name type="scientific">Paramicrosporidium saccamoebae</name>
    <dbReference type="NCBI Taxonomy" id="1246581"/>
    <lineage>
        <taxon>Eukaryota</taxon>
        <taxon>Fungi</taxon>
        <taxon>Fungi incertae sedis</taxon>
        <taxon>Cryptomycota</taxon>
        <taxon>Cryptomycota incertae sedis</taxon>
        <taxon>Paramicrosporidium</taxon>
    </lineage>
</organism>